<sequence length="118" mass="13222">MQTNLDTAVQQLWNKKKIKDGIRCKMTLALRQTREDHVLTQGEIERIIYTSMLSLHGVVGVAKDYELKEYNPSTGLCTIEVSPGSASELWTALTLKSDTNDNAKCLFTLTDIKFAQVS</sequence>
<comment type="similarity">
    <text evidence="1">Belongs to the eukaryotic/archaeal RNase P protein component 2 family.</text>
</comment>
<dbReference type="InterPro" id="IPR038085">
    <property type="entry name" value="Rnp2-like_sf"/>
</dbReference>
<keyword evidence="2" id="KW-0819">tRNA processing</keyword>
<proteinExistence type="inferred from homology"/>
<keyword evidence="4" id="KW-1185">Reference proteome</keyword>
<dbReference type="InterPro" id="IPR002759">
    <property type="entry name" value="Pop5/Rpp14/Rnp2-like"/>
</dbReference>
<evidence type="ECO:0000256" key="2">
    <source>
        <dbReference type="ARBA" id="ARBA00022694"/>
    </source>
</evidence>
<dbReference type="PANTHER" id="PTHR15441">
    <property type="entry name" value="RIBONUCLEASE P PROTEIN SUBUNIT P14"/>
    <property type="match status" value="1"/>
</dbReference>
<evidence type="ECO:0000256" key="1">
    <source>
        <dbReference type="ARBA" id="ARBA00010800"/>
    </source>
</evidence>
<evidence type="ECO:0000313" key="4">
    <source>
        <dbReference type="Proteomes" id="UP001642483"/>
    </source>
</evidence>
<dbReference type="Gene3D" id="3.30.70.3250">
    <property type="entry name" value="Ribonuclease P, Pop5 subunit"/>
    <property type="match status" value="1"/>
</dbReference>
<dbReference type="EMBL" id="CAWYQH010000079">
    <property type="protein sequence ID" value="CAK8681488.1"/>
    <property type="molecule type" value="Genomic_DNA"/>
</dbReference>
<evidence type="ECO:0000313" key="3">
    <source>
        <dbReference type="EMBL" id="CAK8681488.1"/>
    </source>
</evidence>
<comment type="caution">
    <text evidence="3">The sequence shown here is derived from an EMBL/GenBank/DDBJ whole genome shotgun (WGS) entry which is preliminary data.</text>
</comment>
<organism evidence="3 4">
    <name type="scientific">Clavelina lepadiformis</name>
    <name type="common">Light-bulb sea squirt</name>
    <name type="synonym">Ascidia lepadiformis</name>
    <dbReference type="NCBI Taxonomy" id="159417"/>
    <lineage>
        <taxon>Eukaryota</taxon>
        <taxon>Metazoa</taxon>
        <taxon>Chordata</taxon>
        <taxon>Tunicata</taxon>
        <taxon>Ascidiacea</taxon>
        <taxon>Aplousobranchia</taxon>
        <taxon>Clavelinidae</taxon>
        <taxon>Clavelina</taxon>
    </lineage>
</organism>
<dbReference type="Pfam" id="PF01900">
    <property type="entry name" value="RNase_P_Rpp14"/>
    <property type="match status" value="1"/>
</dbReference>
<protein>
    <submittedName>
        <fullName evidence="3">Uncharacterized protein</fullName>
    </submittedName>
</protein>
<name>A0ABP0FPC4_CLALP</name>
<dbReference type="PANTHER" id="PTHR15441:SF1">
    <property type="entry name" value="RIBONUCLEASE P PROTEIN SUBUNIT P14"/>
    <property type="match status" value="1"/>
</dbReference>
<dbReference type="Proteomes" id="UP001642483">
    <property type="component" value="Unassembled WGS sequence"/>
</dbReference>
<dbReference type="SUPFAM" id="SSF160350">
    <property type="entry name" value="Rnp2-like"/>
    <property type="match status" value="1"/>
</dbReference>
<accession>A0ABP0FPC4</accession>
<gene>
    <name evidence="3" type="ORF">CVLEPA_LOCUS11684</name>
</gene>
<reference evidence="3 4" key="1">
    <citation type="submission" date="2024-02" db="EMBL/GenBank/DDBJ databases">
        <authorList>
            <person name="Daric V."/>
            <person name="Darras S."/>
        </authorList>
    </citation>
    <scope>NUCLEOTIDE SEQUENCE [LARGE SCALE GENOMIC DNA]</scope>
</reference>